<reference evidence="2" key="1">
    <citation type="journal article" date="2024" name="Proc. Natl. Acad. Sci. U.S.A.">
        <title>Extraordinary preservation of gene collinearity over three hundred million years revealed in homosporous lycophytes.</title>
        <authorList>
            <person name="Li C."/>
            <person name="Wickell D."/>
            <person name="Kuo L.Y."/>
            <person name="Chen X."/>
            <person name="Nie B."/>
            <person name="Liao X."/>
            <person name="Peng D."/>
            <person name="Ji J."/>
            <person name="Jenkins J."/>
            <person name="Williams M."/>
            <person name="Shu S."/>
            <person name="Plott C."/>
            <person name="Barry K."/>
            <person name="Rajasekar S."/>
            <person name="Grimwood J."/>
            <person name="Han X."/>
            <person name="Sun S."/>
            <person name="Hou Z."/>
            <person name="He W."/>
            <person name="Dai G."/>
            <person name="Sun C."/>
            <person name="Schmutz J."/>
            <person name="Leebens-Mack J.H."/>
            <person name="Li F.W."/>
            <person name="Wang L."/>
        </authorList>
    </citation>
    <scope>NUCLEOTIDE SEQUENCE [LARGE SCALE GENOMIC DNA]</scope>
    <source>
        <strain evidence="2">cv. PW_Plant_1</strain>
    </source>
</reference>
<proteinExistence type="predicted"/>
<gene>
    <name evidence="1" type="ORF">O6H91_03G006700</name>
</gene>
<name>A0ACC2E393_DIPCM</name>
<sequence>MKTERKLTSDFTMQFLTSLSAYTQFLANQSSNIGILASRWMHPQLPNEAFCWSCSDAFSISYLAQFIAAVCNILFILIYLLTILTKNVKLFTVSSDGFLDKKASETCPHSSRVGKLYKTTFICVLYLLLIDIFVTIWVASFTWRTMDLRQSLLFELDVGLEAVSWIIVLLGIESARKRAAKTFPTILRAWWVFRFCLSMVSLIPLILRISHKAPLSLDCWVGIVSSPAIAWLCYVAIQRETGIESAAADLQEPLLVPKCEKLERITPYSNAGIWSLATLSWVSPLIAAGSIKPVELDDIPLLADCDRAASVYQTFQNNLDKLQRENPSRKPSLTFTLFKSFWKDAVKTSIFAIMNTIVSYTGPLLISYFVDYLAGVVLFPSEGYILAFVFLGGKFLENFSQRQWFLDIQILGLHVRSALTAMVYRKGFRLSNQSRHGHTSGEIINYMAVDCQRVSDFSWYMNDIWLLPLQVALALGILYINVGIASLASVAATILIVAGNTPLSKMLEKFQDKIMEAKDKRMKSTSECLRSMRILKLQAWETVYLKKMENLRKVEYSWLAKTFYTQAAVTCIFWGAPIFISVITFGTCILLGIPLTVGRVLSALATFRVLQEPLNNFPDFVSMVAQTKVSLDRLLEFLEEEELQSDAVTRLSLQDHENSASDLALEITNGIFSWDPALEKPTLSGIDIYITKGMKVAICGVVGSGKSSLLSSILGEIPRLSGMVKVKGKTAYVSQSAWIQTGKIEENILFGNPMNKVKYEKVLEACALTKDLEVLSHGDQTEIGERGINLSGGQKQRIQLARAVYQDADIYLLDDPFSAVDVHTGTQMFKECILGVLASKTLVFVTHQVEFLPTADLILVMQDGQVTQAGKYDDLLEKGTDFSILVGAHNKALEAVKVHEVSENEPQNGGSLNIDDAEKLDIEIQHGAMNTRPLEKVPSKKNDKEAASQLVQEEERERGNVSLAVYGAYVKAVYNGALIPVALLAQTLFQSLQISSNWWMAQGTPATPDEKPPVRTTTLMLVYIALALGTTSMVLIRAVLVAFIGLAAAQKFYLSMLHCIFRAPMSFFDSTPTGRILNRASTDQSALDLELPYRLAGMAFQVIQILGIIAVMSISTWQVLLIFVPVAMTCIWIQRYYIKTARELSRLLGIHKAPIIHHFSESIAGVATIRGFDQEERFMQTNLKLIDSYARPAFYSAAAMEWLCLRLELLTNFVFTCSMVILISLPRGAIDPSLAGLAVTYGLNLNIIQSWLMWNLCSLENKIISVERIQQYTTIASEAPLVIENCRPPSDWPQQGSIDFQNLQIRYTDHSPLVLHGITCSLPGGKKIGVVGRTGSGKSTLIQALFRIVEPAAGKILIDDINISTIGLHDLRSRLSIIPQDPIMFEGTLRQNLDPLEEHTDADLWEALEGCQLANVVQSKENKLDSWVTENGDNWSVGQRQLVCLGRVMLRRTRILVLDEATASVDTATDSLIQSTLRSEFDMCTVVTIAHRIPTVVDSDAVLVLSDGRVAEYDAPAKLLENTSSLFYKLVSEYSKRSMDVTSPTDSQVE</sequence>
<dbReference type="EMBL" id="CM055094">
    <property type="protein sequence ID" value="KAJ7560934.1"/>
    <property type="molecule type" value="Genomic_DNA"/>
</dbReference>
<organism evidence="1 2">
    <name type="scientific">Diphasiastrum complanatum</name>
    <name type="common">Issler's clubmoss</name>
    <name type="synonym">Lycopodium complanatum</name>
    <dbReference type="NCBI Taxonomy" id="34168"/>
    <lineage>
        <taxon>Eukaryota</taxon>
        <taxon>Viridiplantae</taxon>
        <taxon>Streptophyta</taxon>
        <taxon>Embryophyta</taxon>
        <taxon>Tracheophyta</taxon>
        <taxon>Lycopodiopsida</taxon>
        <taxon>Lycopodiales</taxon>
        <taxon>Lycopodiaceae</taxon>
        <taxon>Lycopodioideae</taxon>
        <taxon>Diphasiastrum</taxon>
    </lineage>
</organism>
<keyword evidence="2" id="KW-1185">Reference proteome</keyword>
<comment type="caution">
    <text evidence="1">The sequence shown here is derived from an EMBL/GenBank/DDBJ whole genome shotgun (WGS) entry which is preliminary data.</text>
</comment>
<accession>A0ACC2E393</accession>
<evidence type="ECO:0000313" key="1">
    <source>
        <dbReference type="EMBL" id="KAJ7560934.1"/>
    </source>
</evidence>
<evidence type="ECO:0000313" key="2">
    <source>
        <dbReference type="Proteomes" id="UP001162992"/>
    </source>
</evidence>
<protein>
    <submittedName>
        <fullName evidence="1">Uncharacterized protein</fullName>
    </submittedName>
</protein>
<dbReference type="Proteomes" id="UP001162992">
    <property type="component" value="Chromosome 3"/>
</dbReference>